<name>A0AA41XBP9_9MICO</name>
<dbReference type="EMBL" id="JANLCK010000002">
    <property type="protein sequence ID" value="MCS5725247.1"/>
    <property type="molecule type" value="Genomic_DNA"/>
</dbReference>
<dbReference type="AlphaFoldDB" id="A0AA41XBP9"/>
<comment type="caution">
    <text evidence="8">The sequence shown here is derived from an EMBL/GenBank/DDBJ whole genome shotgun (WGS) entry which is preliminary data.</text>
</comment>
<keyword evidence="4 7" id="KW-1133">Transmembrane helix</keyword>
<evidence type="ECO:0000313" key="8">
    <source>
        <dbReference type="EMBL" id="MCS5725247.1"/>
    </source>
</evidence>
<feature type="region of interest" description="Disordered" evidence="6">
    <location>
        <begin position="1"/>
        <end position="36"/>
    </location>
</feature>
<proteinExistence type="predicted"/>
<evidence type="ECO:0000256" key="2">
    <source>
        <dbReference type="ARBA" id="ARBA00022475"/>
    </source>
</evidence>
<feature type="transmembrane region" description="Helical" evidence="7">
    <location>
        <begin position="283"/>
        <end position="304"/>
    </location>
</feature>
<feature type="compositionally biased region" description="Low complexity" evidence="6">
    <location>
        <begin position="16"/>
        <end position="36"/>
    </location>
</feature>
<evidence type="ECO:0000256" key="7">
    <source>
        <dbReference type="SAM" id="Phobius"/>
    </source>
</evidence>
<dbReference type="PANTHER" id="PTHR30213:SF1">
    <property type="entry name" value="INNER MEMBRANE PROTEIN YHJD"/>
    <property type="match status" value="1"/>
</dbReference>
<reference evidence="8" key="1">
    <citation type="submission" date="2022-08" db="EMBL/GenBank/DDBJ databases">
        <authorList>
            <person name="Deng Y."/>
            <person name="Han X.-F."/>
            <person name="Zhang Y.-Q."/>
        </authorList>
    </citation>
    <scope>NUCLEOTIDE SEQUENCE</scope>
    <source>
        <strain evidence="8">CPCC 203407</strain>
    </source>
</reference>
<protein>
    <submittedName>
        <fullName evidence="8">YihY/virulence factor BrkB family protein</fullName>
    </submittedName>
</protein>
<evidence type="ECO:0000256" key="6">
    <source>
        <dbReference type="SAM" id="MobiDB-lite"/>
    </source>
</evidence>
<dbReference type="Proteomes" id="UP001165587">
    <property type="component" value="Unassembled WGS sequence"/>
</dbReference>
<dbReference type="InterPro" id="IPR017039">
    <property type="entry name" value="Virul_fac_BrkB"/>
</dbReference>
<feature type="transmembrane region" description="Helical" evidence="7">
    <location>
        <begin position="248"/>
        <end position="271"/>
    </location>
</feature>
<dbReference type="Pfam" id="PF03631">
    <property type="entry name" value="Virul_fac_BrkB"/>
    <property type="match status" value="1"/>
</dbReference>
<evidence type="ECO:0000256" key="4">
    <source>
        <dbReference type="ARBA" id="ARBA00022989"/>
    </source>
</evidence>
<feature type="transmembrane region" description="Helical" evidence="7">
    <location>
        <begin position="316"/>
        <end position="340"/>
    </location>
</feature>
<keyword evidence="3 7" id="KW-0812">Transmembrane</keyword>
<organism evidence="8 9">
    <name type="scientific">Herbiconiux oxytropis</name>
    <dbReference type="NCBI Taxonomy" id="2970915"/>
    <lineage>
        <taxon>Bacteria</taxon>
        <taxon>Bacillati</taxon>
        <taxon>Actinomycetota</taxon>
        <taxon>Actinomycetes</taxon>
        <taxon>Micrococcales</taxon>
        <taxon>Microbacteriaceae</taxon>
        <taxon>Herbiconiux</taxon>
    </lineage>
</organism>
<keyword evidence="5 7" id="KW-0472">Membrane</keyword>
<keyword evidence="2" id="KW-1003">Cell membrane</keyword>
<keyword evidence="9" id="KW-1185">Reference proteome</keyword>
<comment type="subcellular location">
    <subcellularLocation>
        <location evidence="1">Cell membrane</location>
        <topology evidence="1">Multi-pass membrane protein</topology>
    </subcellularLocation>
</comment>
<evidence type="ECO:0000256" key="1">
    <source>
        <dbReference type="ARBA" id="ARBA00004651"/>
    </source>
</evidence>
<sequence>MGRADDEELRRAVEEGATADATGGADAAPDGSPAPDGTLRTRLEQRLGERFELLEQPIARVTDVTNKTLALFPARVWRRFLSANGFLLSAGMSYQALFAVFAAVYIVFAVAGIWLIGSPETLDALIALINTYVPGLIGDDKIIREADLRQIARSSASVLTITGVAAIAVLVWTAIGWITYSRIAVRAIFGMPRDRRAYLLLKARDLLVSLALGLTLFAAAVLSVASTAALDWILSLFPDEFRDWSTTFVRVAGLALVYAIDTAALMVLFRFVAGARLTLTRMALGAGLGGAALLVLQVLGSQLLGGATRNPLLSTFVVFIALLLWFRLTSVVTLVAASWISIAAEDRGEALYEPTAEERAAREHDALVIAAEVRLREARTELEAAPWWRRPGARWRLDAAEEELQSLLDARRPDPRRESMMGE</sequence>
<feature type="transmembrane region" description="Helical" evidence="7">
    <location>
        <begin position="158"/>
        <end position="185"/>
    </location>
</feature>
<feature type="transmembrane region" description="Helical" evidence="7">
    <location>
        <begin position="206"/>
        <end position="228"/>
    </location>
</feature>
<accession>A0AA41XBP9</accession>
<feature type="transmembrane region" description="Helical" evidence="7">
    <location>
        <begin position="96"/>
        <end position="116"/>
    </location>
</feature>
<dbReference type="RefSeq" id="WP_259525721.1">
    <property type="nucleotide sequence ID" value="NZ_JANLCK010000002.1"/>
</dbReference>
<dbReference type="PANTHER" id="PTHR30213">
    <property type="entry name" value="INNER MEMBRANE PROTEIN YHJD"/>
    <property type="match status" value="1"/>
</dbReference>
<evidence type="ECO:0000256" key="5">
    <source>
        <dbReference type="ARBA" id="ARBA00023136"/>
    </source>
</evidence>
<gene>
    <name evidence="8" type="ORF">N1028_04995</name>
</gene>
<dbReference type="GO" id="GO:0005886">
    <property type="term" value="C:plasma membrane"/>
    <property type="evidence" value="ECO:0007669"/>
    <property type="project" value="UniProtKB-SubCell"/>
</dbReference>
<evidence type="ECO:0000256" key="3">
    <source>
        <dbReference type="ARBA" id="ARBA00022692"/>
    </source>
</evidence>
<evidence type="ECO:0000313" key="9">
    <source>
        <dbReference type="Proteomes" id="UP001165587"/>
    </source>
</evidence>